<dbReference type="Gene3D" id="3.40.50.720">
    <property type="entry name" value="NAD(P)-binding Rossmann-like Domain"/>
    <property type="match status" value="1"/>
</dbReference>
<proteinExistence type="predicted"/>
<name>A0ABV4H5Z3_9ACTN</name>
<evidence type="ECO:0000313" key="1">
    <source>
        <dbReference type="EMBL" id="MEZ0167011.1"/>
    </source>
</evidence>
<dbReference type="EMBL" id="JBGFTU010000040">
    <property type="protein sequence ID" value="MEZ0167011.1"/>
    <property type="molecule type" value="Genomic_DNA"/>
</dbReference>
<keyword evidence="2" id="KW-1185">Reference proteome</keyword>
<gene>
    <name evidence="1" type="ORF">AB2L27_19835</name>
</gene>
<dbReference type="RefSeq" id="WP_370443217.1">
    <property type="nucleotide sequence ID" value="NZ_JBGFTU010000040.1"/>
</dbReference>
<comment type="caution">
    <text evidence="1">The sequence shown here is derived from an EMBL/GenBank/DDBJ whole genome shotgun (WGS) entry which is preliminary data.</text>
</comment>
<evidence type="ECO:0000313" key="2">
    <source>
        <dbReference type="Proteomes" id="UP001565927"/>
    </source>
</evidence>
<accession>A0ABV4H5Z3</accession>
<organism evidence="1 2">
    <name type="scientific">Kineococcus halophytocola</name>
    <dbReference type="NCBI Taxonomy" id="3234027"/>
    <lineage>
        <taxon>Bacteria</taxon>
        <taxon>Bacillati</taxon>
        <taxon>Actinomycetota</taxon>
        <taxon>Actinomycetes</taxon>
        <taxon>Kineosporiales</taxon>
        <taxon>Kineosporiaceae</taxon>
        <taxon>Kineococcus</taxon>
    </lineage>
</organism>
<protein>
    <submittedName>
        <fullName evidence="1">Uncharacterized protein</fullName>
    </submittedName>
</protein>
<dbReference type="Proteomes" id="UP001565927">
    <property type="component" value="Unassembled WGS sequence"/>
</dbReference>
<sequence length="291" mass="31266">MSPSTVPVRPLLRPGTHLFPSTDGTRWFLAEPGERFTRLLGPAEVLRALQPELHTGSAAADASDAPAADVPAELREGLHAALRERGALTGTPDDAPTRPRVLLEGSGSVADAVRRLLTSFAEVTPDPAGGDTDHEVGRRVTSGATLDVTCDVRITCAGWLPDHAFDALDRWSLRAGVPWHHVHVEGTALVVGPLQTPGGVRYRDWRGRRLAASTTPEELSAFWAYLSSGSGLPDLPPFDPGPVAVAAGLLVDDVQRWWNGWRGRPDEHVVDRGVDGTVRVERHPVLPLPIP</sequence>
<reference evidence="1 2" key="1">
    <citation type="submission" date="2024-07" db="EMBL/GenBank/DDBJ databases">
        <authorList>
            <person name="Thanompreechachai J."/>
            <person name="Duangmal K."/>
        </authorList>
    </citation>
    <scope>NUCLEOTIDE SEQUENCE [LARGE SCALE GENOMIC DNA]</scope>
    <source>
        <strain evidence="1 2">LSe6-4</strain>
    </source>
</reference>